<dbReference type="SUPFAM" id="SSF56300">
    <property type="entry name" value="Metallo-dependent phosphatases"/>
    <property type="match status" value="1"/>
</dbReference>
<proteinExistence type="inferred from homology"/>
<dbReference type="InterPro" id="IPR029052">
    <property type="entry name" value="Metallo-depent_PP-like"/>
</dbReference>
<organism evidence="9">
    <name type="scientific">Sexangularia sp. CB-2014</name>
    <dbReference type="NCBI Taxonomy" id="1486929"/>
    <lineage>
        <taxon>Eukaryota</taxon>
        <taxon>Amoebozoa</taxon>
        <taxon>Tubulinea</taxon>
        <taxon>Elardia</taxon>
        <taxon>Arcellinida</taxon>
        <taxon>Arcellinida incertae sedis</taxon>
        <taxon>Sexangularia</taxon>
    </lineage>
</organism>
<evidence type="ECO:0000256" key="7">
    <source>
        <dbReference type="RuleBase" id="RU004273"/>
    </source>
</evidence>
<comment type="similarity">
    <text evidence="7">Belongs to the PPP phosphatase family.</text>
</comment>
<dbReference type="InterPro" id="IPR004843">
    <property type="entry name" value="Calcineurin-like_PHP"/>
</dbReference>
<dbReference type="PANTHER" id="PTHR45668">
    <property type="entry name" value="SERINE/THREONINE-PROTEIN PHOSPHATASE 5-RELATED"/>
    <property type="match status" value="1"/>
</dbReference>
<dbReference type="InterPro" id="IPR013235">
    <property type="entry name" value="PPP_dom"/>
</dbReference>
<dbReference type="InterPro" id="IPR006186">
    <property type="entry name" value="Ser/Thr-sp_prot-phosphatase"/>
</dbReference>
<dbReference type="PROSITE" id="PS00125">
    <property type="entry name" value="SER_THR_PHOSPHATASE"/>
    <property type="match status" value="1"/>
</dbReference>
<dbReference type="GO" id="GO:0046872">
    <property type="term" value="F:metal ion binding"/>
    <property type="evidence" value="ECO:0007669"/>
    <property type="project" value="UniProtKB-KW"/>
</dbReference>
<dbReference type="EMBL" id="HBGL01004676">
    <property type="protein sequence ID" value="CAD9292075.1"/>
    <property type="molecule type" value="Transcribed_RNA"/>
</dbReference>
<dbReference type="PRINTS" id="PR00114">
    <property type="entry name" value="STPHPHTASE"/>
</dbReference>
<keyword evidence="5" id="KW-0464">Manganese</keyword>
<dbReference type="Gene3D" id="3.60.21.10">
    <property type="match status" value="1"/>
</dbReference>
<comment type="cofactor">
    <cofactor evidence="1">
        <name>Mn(2+)</name>
        <dbReference type="ChEBI" id="CHEBI:29035"/>
    </cofactor>
</comment>
<feature type="domain" description="Serine/threonine specific protein phosphatases" evidence="8">
    <location>
        <begin position="304"/>
        <end position="309"/>
    </location>
</feature>
<feature type="active site" description="Proton donor/acceptor" evidence="6">
    <location>
        <position position="308"/>
    </location>
</feature>
<keyword evidence="3" id="KW-0677">Repeat</keyword>
<evidence type="ECO:0000313" key="9">
    <source>
        <dbReference type="EMBL" id="CAD9292075.1"/>
    </source>
</evidence>
<comment type="catalytic activity">
    <reaction evidence="7">
        <text>O-phospho-L-threonyl-[protein] + H2O = L-threonyl-[protein] + phosphate</text>
        <dbReference type="Rhea" id="RHEA:47004"/>
        <dbReference type="Rhea" id="RHEA-COMP:11060"/>
        <dbReference type="Rhea" id="RHEA-COMP:11605"/>
        <dbReference type="ChEBI" id="CHEBI:15377"/>
        <dbReference type="ChEBI" id="CHEBI:30013"/>
        <dbReference type="ChEBI" id="CHEBI:43474"/>
        <dbReference type="ChEBI" id="CHEBI:61977"/>
        <dbReference type="EC" id="3.1.3.16"/>
    </reaction>
</comment>
<gene>
    <name evidence="9" type="ORF">SSP0437_LOCUS3618</name>
</gene>
<dbReference type="AlphaFoldDB" id="A0A7S1V932"/>
<dbReference type="Pfam" id="PF08321">
    <property type="entry name" value="PPP5"/>
    <property type="match status" value="1"/>
</dbReference>
<reference evidence="9" key="1">
    <citation type="submission" date="2021-01" db="EMBL/GenBank/DDBJ databases">
        <authorList>
            <person name="Corre E."/>
            <person name="Pelletier E."/>
            <person name="Niang G."/>
            <person name="Scheremetjew M."/>
            <person name="Finn R."/>
            <person name="Kale V."/>
            <person name="Holt S."/>
            <person name="Cochrane G."/>
            <person name="Meng A."/>
            <person name="Brown T."/>
            <person name="Cohen L."/>
        </authorList>
    </citation>
    <scope>NUCLEOTIDE SEQUENCE</scope>
    <source>
        <strain evidence="9">ATCC 50979</strain>
    </source>
</reference>
<evidence type="ECO:0000256" key="6">
    <source>
        <dbReference type="PIRSR" id="PIRSR033096-1"/>
    </source>
</evidence>
<dbReference type="InterPro" id="IPR011990">
    <property type="entry name" value="TPR-like_helical_dom_sf"/>
</dbReference>
<dbReference type="InterPro" id="IPR051134">
    <property type="entry name" value="PPP_phosphatase"/>
</dbReference>
<accession>A0A7S1V932</accession>
<evidence type="ECO:0000256" key="3">
    <source>
        <dbReference type="ARBA" id="ARBA00022737"/>
    </source>
</evidence>
<dbReference type="GO" id="GO:0004722">
    <property type="term" value="F:protein serine/threonine phosphatase activity"/>
    <property type="evidence" value="ECO:0007669"/>
    <property type="project" value="UniProtKB-EC"/>
</dbReference>
<protein>
    <recommendedName>
        <fullName evidence="7">Serine/threonine-protein phosphatase</fullName>
        <ecNumber evidence="7">3.1.3.16</ecNumber>
    </recommendedName>
</protein>
<dbReference type="SUPFAM" id="SSF48452">
    <property type="entry name" value="TPR-like"/>
    <property type="match status" value="1"/>
</dbReference>
<keyword evidence="4 7" id="KW-0378">Hydrolase</keyword>
<keyword evidence="2" id="KW-0479">Metal-binding</keyword>
<dbReference type="Gene3D" id="1.25.40.10">
    <property type="entry name" value="Tetratricopeptide repeat domain"/>
    <property type="match status" value="1"/>
</dbReference>
<dbReference type="EC" id="3.1.3.16" evidence="7"/>
<dbReference type="SMART" id="SM00156">
    <property type="entry name" value="PP2Ac"/>
    <property type="match status" value="1"/>
</dbReference>
<sequence length="503" mass="55795">MSVTENPSFVAASERKQRGNELLGEGHFLEAAAEYLQGVSLLKSAFDNTPETDDAQVRRLAAVLYANTAAARISSETLGSAYADAKCAIAADDSYAKGHYRAAMAALGLCKYKEAERHMHATCVRDPKNRVMRAKYAEVKKLRKRIEFEAAIAVEDAHPFKDLTLPLPIGKDALPNQPFLEGPDSAITADFVMQLVAWVRDDKRIDKYTALRILTEVRPILRGEPTLVEWAHSDSPSAPHVTLCGDVHGQLFDFLHIFDKNGFPSESNPYLFNGDFVDRGSWSVEIILLLFAWKVVFPKQMLLNRGNHETKRMNQIYGFFGEVKAKLGESVQDLFADLFQALPLATVLTEARVFICHGGLFSMDGVMLSDVAKLDRFSEPPDSGIFCDLLWADPAPDGETGRLPSPRGTSVQFGQDVTHDFCDRNNLKAVVRSHQVRDDGFTVEHGSKLITIFSAPNYCDNQGNKAAFINCKADGEMKFTQFEAQPHPNTRPMAYASMGMGMF</sequence>
<evidence type="ECO:0000256" key="1">
    <source>
        <dbReference type="ARBA" id="ARBA00001936"/>
    </source>
</evidence>
<dbReference type="PIRSF" id="PIRSF033096">
    <property type="entry name" value="PPPtase_5"/>
    <property type="match status" value="1"/>
</dbReference>
<evidence type="ECO:0000256" key="5">
    <source>
        <dbReference type="ARBA" id="ARBA00023211"/>
    </source>
</evidence>
<dbReference type="Pfam" id="PF00149">
    <property type="entry name" value="Metallophos"/>
    <property type="match status" value="1"/>
</dbReference>
<evidence type="ECO:0000256" key="4">
    <source>
        <dbReference type="ARBA" id="ARBA00022801"/>
    </source>
</evidence>
<evidence type="ECO:0000259" key="8">
    <source>
        <dbReference type="PROSITE" id="PS00125"/>
    </source>
</evidence>
<evidence type="ECO:0000256" key="2">
    <source>
        <dbReference type="ARBA" id="ARBA00022723"/>
    </source>
</evidence>
<name>A0A7S1V932_9EUKA</name>
<dbReference type="PANTHER" id="PTHR45668:SF9">
    <property type="entry name" value="SERINE_THREONINE-PROTEIN PHOSPHATASE 7"/>
    <property type="match status" value="1"/>
</dbReference>